<gene>
    <name evidence="1" type="ORF">OsI_01448</name>
</gene>
<dbReference type="PANTHER" id="PTHR22761">
    <property type="entry name" value="CHARGED MULTIVESICULAR BODY PROTEIN"/>
    <property type="match status" value="1"/>
</dbReference>
<dbReference type="Proteomes" id="UP000007015">
    <property type="component" value="Chromosome 1"/>
</dbReference>
<dbReference type="InterPro" id="IPR005024">
    <property type="entry name" value="Snf7_fam"/>
</dbReference>
<dbReference type="GO" id="GO:0005771">
    <property type="term" value="C:multivesicular body"/>
    <property type="evidence" value="ECO:0007669"/>
    <property type="project" value="TreeGrafter"/>
</dbReference>
<dbReference type="GO" id="GO:0000815">
    <property type="term" value="C:ESCRT III complex"/>
    <property type="evidence" value="ECO:0007669"/>
    <property type="project" value="TreeGrafter"/>
</dbReference>
<dbReference type="STRING" id="39946.A2WNL6"/>
<dbReference type="Pfam" id="PF03357">
    <property type="entry name" value="Snf7"/>
    <property type="match status" value="1"/>
</dbReference>
<proteinExistence type="predicted"/>
<evidence type="ECO:0000313" key="2">
    <source>
        <dbReference type="Proteomes" id="UP000007015"/>
    </source>
</evidence>
<name>A2WNL6_ORYSI</name>
<dbReference type="Gramene" id="BGIOSGA003289-TA">
    <property type="protein sequence ID" value="BGIOSGA003289-PA"/>
    <property type="gene ID" value="BGIOSGA003289"/>
</dbReference>
<sequence>MGGGGDERGEWEAAVRVEVGVGGWWDDPDGDELRARFKAFTGQRRDWPQPKLLFWKGLLLRVARRLRLCSAPARLVLGVWFARPGGLTPLCLPQVLEEMRADGEILLKSELIDPTTGSLYQLVRRMSQMAVISKQPIAQDDILVFKSLIEGVKFSLMAAQVPAVSKLDHNTLHLILTEEKLQQQLDVLDRQWQISRRRALVSFKSGDKQSAYRYVRQSKLFSESRKRFTPLLERVEEVISLIASAETTKKVNEAIKVSIQAMNEHHVSVEEVNEHLKEVDDLVATQREIDAALGSVILQSMDSEENIEEEFMKLEAELQDEFPHVQEDPVSHANEEFPNDEDVDSLSNNLSNIKLEAI</sequence>
<dbReference type="OMA" id="LQLQFMR"/>
<dbReference type="GO" id="GO:0032511">
    <property type="term" value="P:late endosome to vacuole transport via multivesicular body sorting pathway"/>
    <property type="evidence" value="ECO:0007669"/>
    <property type="project" value="TreeGrafter"/>
</dbReference>
<protein>
    <submittedName>
        <fullName evidence="1">Uncharacterized protein</fullName>
    </submittedName>
</protein>
<organism evidence="1 2">
    <name type="scientific">Oryza sativa subsp. indica</name>
    <name type="common">Rice</name>
    <dbReference type="NCBI Taxonomy" id="39946"/>
    <lineage>
        <taxon>Eukaryota</taxon>
        <taxon>Viridiplantae</taxon>
        <taxon>Streptophyta</taxon>
        <taxon>Embryophyta</taxon>
        <taxon>Tracheophyta</taxon>
        <taxon>Spermatophyta</taxon>
        <taxon>Magnoliopsida</taxon>
        <taxon>Liliopsida</taxon>
        <taxon>Poales</taxon>
        <taxon>Poaceae</taxon>
        <taxon>BOP clade</taxon>
        <taxon>Oryzoideae</taxon>
        <taxon>Oryzeae</taxon>
        <taxon>Oryzinae</taxon>
        <taxon>Oryza</taxon>
        <taxon>Oryza sativa</taxon>
    </lineage>
</organism>
<dbReference type="EMBL" id="CM000126">
    <property type="protein sequence ID" value="EAY73562.1"/>
    <property type="molecule type" value="Genomic_DNA"/>
</dbReference>
<evidence type="ECO:0000313" key="1">
    <source>
        <dbReference type="EMBL" id="EAY73562.1"/>
    </source>
</evidence>
<dbReference type="GO" id="GO:0006900">
    <property type="term" value="P:vesicle budding from membrane"/>
    <property type="evidence" value="ECO:0007669"/>
    <property type="project" value="TreeGrafter"/>
</dbReference>
<accession>A2WNL6</accession>
<keyword evidence="2" id="KW-1185">Reference proteome</keyword>
<dbReference type="PANTHER" id="PTHR22761:SF7">
    <property type="entry name" value="SNF7 FAMILY PROTEIN"/>
    <property type="match status" value="1"/>
</dbReference>
<dbReference type="Pfam" id="PF25880">
    <property type="entry name" value="WHD_CHMP7_1st"/>
    <property type="match status" value="1"/>
</dbReference>
<reference evidence="1 2" key="1">
    <citation type="journal article" date="2005" name="PLoS Biol.">
        <title>The genomes of Oryza sativa: a history of duplications.</title>
        <authorList>
            <person name="Yu J."/>
            <person name="Wang J."/>
            <person name="Lin W."/>
            <person name="Li S."/>
            <person name="Li H."/>
            <person name="Zhou J."/>
            <person name="Ni P."/>
            <person name="Dong W."/>
            <person name="Hu S."/>
            <person name="Zeng C."/>
            <person name="Zhang J."/>
            <person name="Zhang Y."/>
            <person name="Li R."/>
            <person name="Xu Z."/>
            <person name="Li S."/>
            <person name="Li X."/>
            <person name="Zheng H."/>
            <person name="Cong L."/>
            <person name="Lin L."/>
            <person name="Yin J."/>
            <person name="Geng J."/>
            <person name="Li G."/>
            <person name="Shi J."/>
            <person name="Liu J."/>
            <person name="Lv H."/>
            <person name="Li J."/>
            <person name="Wang J."/>
            <person name="Deng Y."/>
            <person name="Ran L."/>
            <person name="Shi X."/>
            <person name="Wang X."/>
            <person name="Wu Q."/>
            <person name="Li C."/>
            <person name="Ren X."/>
            <person name="Wang J."/>
            <person name="Wang X."/>
            <person name="Li D."/>
            <person name="Liu D."/>
            <person name="Zhang X."/>
            <person name="Ji Z."/>
            <person name="Zhao W."/>
            <person name="Sun Y."/>
            <person name="Zhang Z."/>
            <person name="Bao J."/>
            <person name="Han Y."/>
            <person name="Dong L."/>
            <person name="Ji J."/>
            <person name="Chen P."/>
            <person name="Wu S."/>
            <person name="Liu J."/>
            <person name="Xiao Y."/>
            <person name="Bu D."/>
            <person name="Tan J."/>
            <person name="Yang L."/>
            <person name="Ye C."/>
            <person name="Zhang J."/>
            <person name="Xu J."/>
            <person name="Zhou Y."/>
            <person name="Yu Y."/>
            <person name="Zhang B."/>
            <person name="Zhuang S."/>
            <person name="Wei H."/>
            <person name="Liu B."/>
            <person name="Lei M."/>
            <person name="Yu H."/>
            <person name="Li Y."/>
            <person name="Xu H."/>
            <person name="Wei S."/>
            <person name="He X."/>
            <person name="Fang L."/>
            <person name="Zhang Z."/>
            <person name="Zhang Y."/>
            <person name="Huang X."/>
            <person name="Su Z."/>
            <person name="Tong W."/>
            <person name="Li J."/>
            <person name="Tong Z."/>
            <person name="Li S."/>
            <person name="Ye J."/>
            <person name="Wang L."/>
            <person name="Fang L."/>
            <person name="Lei T."/>
            <person name="Chen C."/>
            <person name="Chen H."/>
            <person name="Xu Z."/>
            <person name="Li H."/>
            <person name="Huang H."/>
            <person name="Zhang F."/>
            <person name="Xu H."/>
            <person name="Li N."/>
            <person name="Zhao C."/>
            <person name="Li S."/>
            <person name="Dong L."/>
            <person name="Huang Y."/>
            <person name="Li L."/>
            <person name="Xi Y."/>
            <person name="Qi Q."/>
            <person name="Li W."/>
            <person name="Zhang B."/>
            <person name="Hu W."/>
            <person name="Zhang Y."/>
            <person name="Tian X."/>
            <person name="Jiao Y."/>
            <person name="Liang X."/>
            <person name="Jin J."/>
            <person name="Gao L."/>
            <person name="Zheng W."/>
            <person name="Hao B."/>
            <person name="Liu S."/>
            <person name="Wang W."/>
            <person name="Yuan L."/>
            <person name="Cao M."/>
            <person name="McDermott J."/>
            <person name="Samudrala R."/>
            <person name="Wang J."/>
            <person name="Wong G.K."/>
            <person name="Yang H."/>
        </authorList>
    </citation>
    <scope>NUCLEOTIDE SEQUENCE [LARGE SCALE GENOMIC DNA]</scope>
    <source>
        <strain evidence="2">cv. 93-11</strain>
    </source>
</reference>
<dbReference type="GO" id="GO:0009898">
    <property type="term" value="C:cytoplasmic side of plasma membrane"/>
    <property type="evidence" value="ECO:0007669"/>
    <property type="project" value="TreeGrafter"/>
</dbReference>
<dbReference type="HOGENOM" id="CLU_053950_0_0_1"/>
<dbReference type="AlphaFoldDB" id="A2WNL6"/>